<evidence type="ECO:0000256" key="1">
    <source>
        <dbReference type="ARBA" id="ARBA00008460"/>
    </source>
</evidence>
<dbReference type="PANTHER" id="PTHR38036:SF1">
    <property type="entry name" value="UPF0250 PROTEIN YBED"/>
    <property type="match status" value="1"/>
</dbReference>
<dbReference type="EMBL" id="QEPZ01000004">
    <property type="protein sequence ID" value="RDE91659.1"/>
    <property type="molecule type" value="Genomic_DNA"/>
</dbReference>
<sequence length="92" mass="10449">MTTENDYEKLKELMEFPAAMTFKVAGVNRENLAQDIVAVIQKYLPGDYIPKEKRSSKGTYNSVSIDIVAQNFEQVETLYKELAKVEGVKMVI</sequence>
<evidence type="ECO:0000313" key="6">
    <source>
        <dbReference type="Proteomes" id="UP000254186"/>
    </source>
</evidence>
<dbReference type="AlphaFoldDB" id="A0A1R0ECA8"/>
<dbReference type="Proteomes" id="UP000254186">
    <property type="component" value="Unassembled WGS sequence"/>
</dbReference>
<dbReference type="RefSeq" id="WP_049362289.1">
    <property type="nucleotide sequence ID" value="NZ_CABFLI010000016.1"/>
</dbReference>
<reference evidence="4 6" key="2">
    <citation type="submission" date="2018-06" db="EMBL/GenBank/DDBJ databases">
        <authorList>
            <consortium name="Pathogen Informatics"/>
            <person name="Doyle S."/>
        </authorList>
    </citation>
    <scope>NUCLEOTIDE SEQUENCE [LARGE SCALE GENOMIC DNA]</scope>
    <source>
        <strain evidence="4 6">NCTC10672</strain>
    </source>
</reference>
<evidence type="ECO:0000256" key="2">
    <source>
        <dbReference type="HAMAP-Rule" id="MF_00659"/>
    </source>
</evidence>
<dbReference type="Proteomes" id="UP000253763">
    <property type="component" value="Unassembled WGS sequence"/>
</dbReference>
<dbReference type="Gene3D" id="3.30.70.260">
    <property type="match status" value="1"/>
</dbReference>
<evidence type="ECO:0000313" key="5">
    <source>
        <dbReference type="Proteomes" id="UP000253763"/>
    </source>
</evidence>
<organism evidence="4 6">
    <name type="scientific">Haemophilus parainfluenzae</name>
    <dbReference type="NCBI Taxonomy" id="729"/>
    <lineage>
        <taxon>Bacteria</taxon>
        <taxon>Pseudomonadati</taxon>
        <taxon>Pseudomonadota</taxon>
        <taxon>Gammaproteobacteria</taxon>
        <taxon>Pasteurellales</taxon>
        <taxon>Pasteurellaceae</taxon>
        <taxon>Haemophilus</taxon>
    </lineage>
</organism>
<accession>A0A1R0ECA8</accession>
<dbReference type="NCBIfam" id="NF003447">
    <property type="entry name" value="PRK04998.1"/>
    <property type="match status" value="1"/>
</dbReference>
<evidence type="ECO:0000313" key="4">
    <source>
        <dbReference type="EMBL" id="STP05719.1"/>
    </source>
</evidence>
<evidence type="ECO:0000313" key="3">
    <source>
        <dbReference type="EMBL" id="RDE91659.1"/>
    </source>
</evidence>
<dbReference type="SUPFAM" id="SSF117991">
    <property type="entry name" value="YbeD/HP0495-like"/>
    <property type="match status" value="1"/>
</dbReference>
<dbReference type="PANTHER" id="PTHR38036">
    <property type="entry name" value="UPF0250 PROTEIN YBED"/>
    <property type="match status" value="1"/>
</dbReference>
<reference evidence="3 5" key="1">
    <citation type="submission" date="2018-05" db="EMBL/GenBank/DDBJ databases">
        <title>Draft Genome Sequences for a Diverse set of 7 Haemophilus Species.</title>
        <authorList>
            <person name="Nichols M."/>
            <person name="Topaz N."/>
            <person name="Wang X."/>
            <person name="Wang X."/>
            <person name="Boxrud D."/>
        </authorList>
    </citation>
    <scope>NUCLEOTIDE SEQUENCE [LARGE SCALE GENOMIC DNA]</scope>
    <source>
        <strain evidence="3 5">C2008003258</strain>
    </source>
</reference>
<comment type="similarity">
    <text evidence="1 2">Belongs to the UPF0250 family.</text>
</comment>
<dbReference type="HAMAP" id="MF_00659">
    <property type="entry name" value="UPF0250"/>
    <property type="match status" value="1"/>
</dbReference>
<protein>
    <recommendedName>
        <fullName evidence="2">UPF0250 protein DPV97_06070</fullName>
    </recommendedName>
</protein>
<dbReference type="InterPro" id="IPR027471">
    <property type="entry name" value="YbeD-like_sf"/>
</dbReference>
<name>A0A1R0ECA8_HAEPA</name>
<dbReference type="InterPro" id="IPR007454">
    <property type="entry name" value="UPF0250_YbeD-like"/>
</dbReference>
<proteinExistence type="inferred from homology"/>
<dbReference type="Pfam" id="PF04359">
    <property type="entry name" value="DUF493"/>
    <property type="match status" value="1"/>
</dbReference>
<gene>
    <name evidence="3" type="ORF">DPV97_06070</name>
    <name evidence="4" type="ORF">NCTC10672_01686</name>
</gene>
<dbReference type="EMBL" id="UGHY01000002">
    <property type="protein sequence ID" value="STP05719.1"/>
    <property type="molecule type" value="Genomic_DNA"/>
</dbReference>
<dbReference type="GO" id="GO:0005829">
    <property type="term" value="C:cytosol"/>
    <property type="evidence" value="ECO:0007669"/>
    <property type="project" value="TreeGrafter"/>
</dbReference>